<dbReference type="EMBL" id="BKBW01000013">
    <property type="protein sequence ID" value="GEQ77478.1"/>
    <property type="molecule type" value="Genomic_DNA"/>
</dbReference>
<dbReference type="Gene3D" id="3.40.190.150">
    <property type="entry name" value="Bordetella uptake gene, domain 1"/>
    <property type="match status" value="1"/>
</dbReference>
<feature type="chain" id="PRO_5023134275" evidence="2">
    <location>
        <begin position="26"/>
        <end position="317"/>
    </location>
</feature>
<dbReference type="Pfam" id="PF03401">
    <property type="entry name" value="TctC"/>
    <property type="match status" value="1"/>
</dbReference>
<comment type="similarity">
    <text evidence="1">Belongs to the UPF0065 (bug) family.</text>
</comment>
<name>A0A5A7MI11_COMTE</name>
<dbReference type="PANTHER" id="PTHR42928">
    <property type="entry name" value="TRICARBOXYLATE-BINDING PROTEIN"/>
    <property type="match status" value="1"/>
</dbReference>
<comment type="caution">
    <text evidence="3">The sequence shown here is derived from an EMBL/GenBank/DDBJ whole genome shotgun (WGS) entry which is preliminary data.</text>
</comment>
<sequence>MKARRKILAAAMAASAAGISLPGMAQDSFPSREITLVVSYTPGGVTDLQARTIATHLGQELNTNIIVKNMPGAQGTLGQEFVRRSKPDGYTLAMVTSSSTALSPYLVNDVYKPTDFDYVGGVGTARFGLVVKADSPYQNIGQFVEASKRKPIFYGSSSAITTMGFDKLAKVSGGGFEVINYKSGPEIVTAMLGGYVAALMQAPSEVMPFIDSGKARLLASSGATRWPSAPGVPTLREAGYDVAIESWGGVAAPKGLPASVIKRLRDALQRTAAKPAMVRDLNALGIQSSPLSGPEFGAKMQQTFVEAALTMKAMVKQ</sequence>
<keyword evidence="2" id="KW-0732">Signal</keyword>
<evidence type="ECO:0000313" key="4">
    <source>
        <dbReference type="Proteomes" id="UP000323105"/>
    </source>
</evidence>
<dbReference type="AlphaFoldDB" id="A0A5A7MI11"/>
<feature type="signal peptide" evidence="2">
    <location>
        <begin position="1"/>
        <end position="25"/>
    </location>
</feature>
<organism evidence="3 4">
    <name type="scientific">Comamonas testosteroni</name>
    <name type="common">Pseudomonas testosteroni</name>
    <dbReference type="NCBI Taxonomy" id="285"/>
    <lineage>
        <taxon>Bacteria</taxon>
        <taxon>Pseudomonadati</taxon>
        <taxon>Pseudomonadota</taxon>
        <taxon>Betaproteobacteria</taxon>
        <taxon>Burkholderiales</taxon>
        <taxon>Comamonadaceae</taxon>
        <taxon>Comamonas</taxon>
    </lineage>
</organism>
<dbReference type="CDD" id="cd07012">
    <property type="entry name" value="PBP2_Bug_TTT"/>
    <property type="match status" value="1"/>
</dbReference>
<accession>A0A5A7MI11</accession>
<evidence type="ECO:0000256" key="1">
    <source>
        <dbReference type="ARBA" id="ARBA00006987"/>
    </source>
</evidence>
<dbReference type="InterPro" id="IPR005064">
    <property type="entry name" value="BUG"/>
</dbReference>
<dbReference type="PIRSF" id="PIRSF017082">
    <property type="entry name" value="YflP"/>
    <property type="match status" value="1"/>
</dbReference>
<dbReference type="InterPro" id="IPR042100">
    <property type="entry name" value="Bug_dom1"/>
</dbReference>
<evidence type="ECO:0000256" key="2">
    <source>
        <dbReference type="SAM" id="SignalP"/>
    </source>
</evidence>
<gene>
    <name evidence="3" type="ORF">CTTA_4483</name>
</gene>
<dbReference type="PANTHER" id="PTHR42928:SF5">
    <property type="entry name" value="BLR1237 PROTEIN"/>
    <property type="match status" value="1"/>
</dbReference>
<proteinExistence type="inferred from homology"/>
<protein>
    <submittedName>
        <fullName evidence="3">ABC transporter substrate-binding protein</fullName>
    </submittedName>
</protein>
<reference evidence="3 4" key="1">
    <citation type="journal article" date="2019" name="Microbiol. Resour. Announc.">
        <title>Draft Genome Sequence of Comamonas testosteroni TA441, a Bacterium That Has a Cryptic Phenol Degradation Gene Cluster.</title>
        <authorList>
            <person name="Arai H."/>
            <person name="Ishii M."/>
        </authorList>
    </citation>
    <scope>NUCLEOTIDE SEQUENCE [LARGE SCALE GENOMIC DNA]</scope>
    <source>
        <strain evidence="3 4">TA441</strain>
    </source>
</reference>
<evidence type="ECO:0000313" key="3">
    <source>
        <dbReference type="EMBL" id="GEQ77478.1"/>
    </source>
</evidence>
<dbReference type="SUPFAM" id="SSF53850">
    <property type="entry name" value="Periplasmic binding protein-like II"/>
    <property type="match status" value="1"/>
</dbReference>
<dbReference type="Proteomes" id="UP000323105">
    <property type="component" value="Unassembled WGS sequence"/>
</dbReference>
<dbReference type="Gene3D" id="3.40.190.10">
    <property type="entry name" value="Periplasmic binding protein-like II"/>
    <property type="match status" value="1"/>
</dbReference>